<sequence>MEELLHEYRQTKKETVAMLDQIKEKINQINESLEGLSRRSVAKKNKLNEKKKQLENDKTIISSWISNLDYSIKWMSTGRKPGSLRGAERRAAYEREKPFDPIIMQHYFRSNQPEYPWDTRTMHESLLSVDEHQILDYVLRPLTEREREVYTLARGKCKSQYEIAEMLFITRNTVKTILRRAECKIQKALAEYKEMNM</sequence>
<accession>A0A143HCX5</accession>
<dbReference type="OrthoDB" id="2083683at2"/>
<proteinExistence type="predicted"/>
<reference evidence="3 4" key="1">
    <citation type="journal article" date="2016" name="Genome Announc.">
        <title>Whole-Genome Sequence of Rummeliibacillus stabekisii Strain PP9 Isolated from Antarctic Soil.</title>
        <authorList>
            <person name="da Mota F.F."/>
            <person name="Vollu R.E."/>
            <person name="Jurelevicius D."/>
            <person name="Seldin L."/>
        </authorList>
    </citation>
    <scope>NUCLEOTIDE SEQUENCE [LARGE SCALE GENOMIC DNA]</scope>
    <source>
        <strain evidence="3 4">PP9</strain>
    </source>
</reference>
<dbReference type="Pfam" id="PF08281">
    <property type="entry name" value="Sigma70_r4_2"/>
    <property type="match status" value="1"/>
</dbReference>
<dbReference type="AlphaFoldDB" id="A0A143HCX5"/>
<evidence type="ECO:0000313" key="4">
    <source>
        <dbReference type="Proteomes" id="UP000076021"/>
    </source>
</evidence>
<name>A0A143HCX5_9BACL</name>
<dbReference type="InterPro" id="IPR036388">
    <property type="entry name" value="WH-like_DNA-bd_sf"/>
</dbReference>
<dbReference type="STRING" id="241244.ATY39_07495"/>
<evidence type="ECO:0000256" key="1">
    <source>
        <dbReference type="SAM" id="Coils"/>
    </source>
</evidence>
<dbReference type="RefSeq" id="WP_066788007.1">
    <property type="nucleotide sequence ID" value="NZ_CP014806.1"/>
</dbReference>
<gene>
    <name evidence="3" type="ORF">ATY39_07495</name>
</gene>
<dbReference type="NCBIfam" id="NF005385">
    <property type="entry name" value="PRK06930.1"/>
    <property type="match status" value="1"/>
</dbReference>
<dbReference type="InterPro" id="IPR013249">
    <property type="entry name" value="RNA_pol_sigma70_r4_t2"/>
</dbReference>
<feature type="domain" description="RNA polymerase sigma factor 70 region 4 type 2" evidence="2">
    <location>
        <begin position="133"/>
        <end position="181"/>
    </location>
</feature>
<dbReference type="GO" id="GO:0003677">
    <property type="term" value="F:DNA binding"/>
    <property type="evidence" value="ECO:0007669"/>
    <property type="project" value="InterPro"/>
</dbReference>
<feature type="coiled-coil region" evidence="1">
    <location>
        <begin position="5"/>
        <end position="57"/>
    </location>
</feature>
<dbReference type="GO" id="GO:0006352">
    <property type="term" value="P:DNA-templated transcription initiation"/>
    <property type="evidence" value="ECO:0007669"/>
    <property type="project" value="InterPro"/>
</dbReference>
<dbReference type="KEGG" id="rst:ATY39_07495"/>
<keyword evidence="4" id="KW-1185">Reference proteome</keyword>
<dbReference type="CDD" id="cd06171">
    <property type="entry name" value="Sigma70_r4"/>
    <property type="match status" value="1"/>
</dbReference>
<protein>
    <recommendedName>
        <fullName evidence="2">RNA polymerase sigma factor 70 region 4 type 2 domain-containing protein</fullName>
    </recommendedName>
</protein>
<reference evidence="4" key="2">
    <citation type="submission" date="2016-03" db="EMBL/GenBank/DDBJ databases">
        <authorList>
            <person name="Ploux O."/>
        </authorList>
    </citation>
    <scope>NUCLEOTIDE SEQUENCE [LARGE SCALE GENOMIC DNA]</scope>
    <source>
        <strain evidence="4">PP9</strain>
    </source>
</reference>
<dbReference type="Proteomes" id="UP000076021">
    <property type="component" value="Chromosome"/>
</dbReference>
<evidence type="ECO:0000313" key="3">
    <source>
        <dbReference type="EMBL" id="AMW99320.1"/>
    </source>
</evidence>
<evidence type="ECO:0000259" key="2">
    <source>
        <dbReference type="Pfam" id="PF08281"/>
    </source>
</evidence>
<dbReference type="InterPro" id="IPR013324">
    <property type="entry name" value="RNA_pol_sigma_r3/r4-like"/>
</dbReference>
<dbReference type="EMBL" id="CP014806">
    <property type="protein sequence ID" value="AMW99320.1"/>
    <property type="molecule type" value="Genomic_DNA"/>
</dbReference>
<dbReference type="SUPFAM" id="SSF88659">
    <property type="entry name" value="Sigma3 and sigma4 domains of RNA polymerase sigma factors"/>
    <property type="match status" value="1"/>
</dbReference>
<keyword evidence="1" id="KW-0175">Coiled coil</keyword>
<dbReference type="GO" id="GO:0016987">
    <property type="term" value="F:sigma factor activity"/>
    <property type="evidence" value="ECO:0007669"/>
    <property type="project" value="InterPro"/>
</dbReference>
<organism evidence="3 4">
    <name type="scientific">Rummeliibacillus stabekisii</name>
    <dbReference type="NCBI Taxonomy" id="241244"/>
    <lineage>
        <taxon>Bacteria</taxon>
        <taxon>Bacillati</taxon>
        <taxon>Bacillota</taxon>
        <taxon>Bacilli</taxon>
        <taxon>Bacillales</taxon>
        <taxon>Caryophanaceae</taxon>
        <taxon>Rummeliibacillus</taxon>
    </lineage>
</organism>
<dbReference type="Gene3D" id="1.10.10.10">
    <property type="entry name" value="Winged helix-like DNA-binding domain superfamily/Winged helix DNA-binding domain"/>
    <property type="match status" value="1"/>
</dbReference>